<sequence length="56" mass="6248">MRECAITSNQSASLTLDFKCLVFLTDELETQLQRKLLSILNGSVRNYLHSDGLSCA</sequence>
<evidence type="ECO:0000313" key="1">
    <source>
        <dbReference type="EMBL" id="TCP01329.1"/>
    </source>
</evidence>
<proteinExistence type="predicted"/>
<gene>
    <name evidence="1" type="ORF">EV680_13128</name>
</gene>
<evidence type="ECO:0000313" key="2">
    <source>
        <dbReference type="Proteomes" id="UP000294721"/>
    </source>
</evidence>
<dbReference type="EMBL" id="SLXE01000031">
    <property type="protein sequence ID" value="TCP01329.1"/>
    <property type="molecule type" value="Genomic_DNA"/>
</dbReference>
<keyword evidence="2" id="KW-1185">Reference proteome</keyword>
<dbReference type="Proteomes" id="UP000294721">
    <property type="component" value="Unassembled WGS sequence"/>
</dbReference>
<reference evidence="1 2" key="1">
    <citation type="submission" date="2019-03" db="EMBL/GenBank/DDBJ databases">
        <title>Genomic Encyclopedia of Type Strains, Phase IV (KMG-IV): sequencing the most valuable type-strain genomes for metagenomic binning, comparative biology and taxonomic classification.</title>
        <authorList>
            <person name="Goeker M."/>
        </authorList>
    </citation>
    <scope>NUCLEOTIDE SEQUENCE [LARGE SCALE GENOMIC DNA]</scope>
    <source>
        <strain evidence="1 2">DSM 17474</strain>
    </source>
</reference>
<comment type="caution">
    <text evidence="1">The sequence shown here is derived from an EMBL/GenBank/DDBJ whole genome shotgun (WGS) entry which is preliminary data.</text>
</comment>
<organism evidence="1 2">
    <name type="scientific">Uruburuella suis</name>
    <dbReference type="NCBI Taxonomy" id="252130"/>
    <lineage>
        <taxon>Bacteria</taxon>
        <taxon>Pseudomonadati</taxon>
        <taxon>Pseudomonadota</taxon>
        <taxon>Betaproteobacteria</taxon>
        <taxon>Neisseriales</taxon>
        <taxon>Neisseriaceae</taxon>
        <taxon>Uruburuella</taxon>
    </lineage>
</organism>
<protein>
    <submittedName>
        <fullName evidence="1">Uncharacterized protein</fullName>
    </submittedName>
</protein>
<accession>A0ABY2BXG5</accession>
<name>A0ABY2BXG5_9NEIS</name>